<organism evidence="2 3">
    <name type="scientific">Mycena belliarum</name>
    <dbReference type="NCBI Taxonomy" id="1033014"/>
    <lineage>
        <taxon>Eukaryota</taxon>
        <taxon>Fungi</taxon>
        <taxon>Dikarya</taxon>
        <taxon>Basidiomycota</taxon>
        <taxon>Agaricomycotina</taxon>
        <taxon>Agaricomycetes</taxon>
        <taxon>Agaricomycetidae</taxon>
        <taxon>Agaricales</taxon>
        <taxon>Marasmiineae</taxon>
        <taxon>Mycenaceae</taxon>
        <taxon>Mycena</taxon>
    </lineage>
</organism>
<feature type="region of interest" description="Disordered" evidence="1">
    <location>
        <begin position="253"/>
        <end position="274"/>
    </location>
</feature>
<dbReference type="Proteomes" id="UP001222325">
    <property type="component" value="Unassembled WGS sequence"/>
</dbReference>
<dbReference type="AlphaFoldDB" id="A0AAD6XIB8"/>
<proteinExistence type="predicted"/>
<name>A0AAD6XIB8_9AGAR</name>
<evidence type="ECO:0000256" key="1">
    <source>
        <dbReference type="SAM" id="MobiDB-lite"/>
    </source>
</evidence>
<accession>A0AAD6XIB8</accession>
<sequence>MRALFQFDFWASRNPVTDPRLNASGLPATSKSISRGPATAAMSSVAPPHTAATDFLFPFSAFPRAHRQWSASPRVRRAFVSTRGCVGIHRAFARRPHPISSARANVYSSSGGPATGYTLFKSDMPVRPTTLAREGRAACSDALSDVLPPSSCDYRVGAVPNFRAHQFNRPRGPSKTNRVLAVLRASRARWAAAQIFFNALLDVGRAGFFFVIARIPPRAWSPRVLLQLARTIPVVPATSKFLAVPRASRCAHRDIHASRHTNPSTRRSNRPSGISAERNRDFFFRFSASGQRTVGDPPPAAFMPDACRDIIF</sequence>
<comment type="caution">
    <text evidence="2">The sequence shown here is derived from an EMBL/GenBank/DDBJ whole genome shotgun (WGS) entry which is preliminary data.</text>
</comment>
<reference evidence="2" key="1">
    <citation type="submission" date="2023-03" db="EMBL/GenBank/DDBJ databases">
        <title>Massive genome expansion in bonnet fungi (Mycena s.s.) driven by repeated elements and novel gene families across ecological guilds.</title>
        <authorList>
            <consortium name="Lawrence Berkeley National Laboratory"/>
            <person name="Harder C.B."/>
            <person name="Miyauchi S."/>
            <person name="Viragh M."/>
            <person name="Kuo A."/>
            <person name="Thoen E."/>
            <person name="Andreopoulos B."/>
            <person name="Lu D."/>
            <person name="Skrede I."/>
            <person name="Drula E."/>
            <person name="Henrissat B."/>
            <person name="Morin E."/>
            <person name="Kohler A."/>
            <person name="Barry K."/>
            <person name="LaButti K."/>
            <person name="Morin E."/>
            <person name="Salamov A."/>
            <person name="Lipzen A."/>
            <person name="Mereny Z."/>
            <person name="Hegedus B."/>
            <person name="Baldrian P."/>
            <person name="Stursova M."/>
            <person name="Weitz H."/>
            <person name="Taylor A."/>
            <person name="Grigoriev I.V."/>
            <person name="Nagy L.G."/>
            <person name="Martin F."/>
            <person name="Kauserud H."/>
        </authorList>
    </citation>
    <scope>NUCLEOTIDE SEQUENCE</scope>
    <source>
        <strain evidence="2">CBHHK173m</strain>
    </source>
</reference>
<gene>
    <name evidence="2" type="ORF">B0H15DRAFT_953418</name>
</gene>
<evidence type="ECO:0000313" key="3">
    <source>
        <dbReference type="Proteomes" id="UP001222325"/>
    </source>
</evidence>
<protein>
    <submittedName>
        <fullName evidence="2">Uncharacterized protein</fullName>
    </submittedName>
</protein>
<feature type="compositionally biased region" description="Polar residues" evidence="1">
    <location>
        <begin position="260"/>
        <end position="272"/>
    </location>
</feature>
<evidence type="ECO:0000313" key="2">
    <source>
        <dbReference type="EMBL" id="KAJ7080816.1"/>
    </source>
</evidence>
<keyword evidence="3" id="KW-1185">Reference proteome</keyword>
<dbReference type="EMBL" id="JARJCN010000053">
    <property type="protein sequence ID" value="KAJ7080816.1"/>
    <property type="molecule type" value="Genomic_DNA"/>
</dbReference>